<evidence type="ECO:0000256" key="2">
    <source>
        <dbReference type="SAM" id="MobiDB-lite"/>
    </source>
</evidence>
<feature type="coiled-coil region" evidence="1">
    <location>
        <begin position="323"/>
        <end position="350"/>
    </location>
</feature>
<comment type="caution">
    <text evidence="4">The sequence shown here is derived from an EMBL/GenBank/DDBJ whole genome shotgun (WGS) entry which is preliminary data.</text>
</comment>
<dbReference type="Proteomes" id="UP000730618">
    <property type="component" value="Unassembled WGS sequence"/>
</dbReference>
<proteinExistence type="predicted"/>
<feature type="transmembrane region" description="Helical" evidence="3">
    <location>
        <begin position="12"/>
        <end position="34"/>
    </location>
</feature>
<evidence type="ECO:0008006" key="6">
    <source>
        <dbReference type="Google" id="ProtNLM"/>
    </source>
</evidence>
<dbReference type="EMBL" id="CAJVCE010000003">
    <property type="protein sequence ID" value="CAG7630040.1"/>
    <property type="molecule type" value="Genomic_DNA"/>
</dbReference>
<gene>
    <name evidence="4" type="ORF">PAECIP111802_01613</name>
</gene>
<evidence type="ECO:0000256" key="3">
    <source>
        <dbReference type="SAM" id="Phobius"/>
    </source>
</evidence>
<reference evidence="4 5" key="1">
    <citation type="submission" date="2021-06" db="EMBL/GenBank/DDBJ databases">
        <authorList>
            <person name="Criscuolo A."/>
        </authorList>
    </citation>
    <scope>NUCLEOTIDE SEQUENCE [LARGE SCALE GENOMIC DNA]</scope>
    <source>
        <strain evidence="5">CIP 111802</strain>
    </source>
</reference>
<keyword evidence="3" id="KW-0472">Membrane</keyword>
<evidence type="ECO:0000313" key="4">
    <source>
        <dbReference type="EMBL" id="CAG7630040.1"/>
    </source>
</evidence>
<evidence type="ECO:0000313" key="5">
    <source>
        <dbReference type="Proteomes" id="UP000730618"/>
    </source>
</evidence>
<evidence type="ECO:0000256" key="1">
    <source>
        <dbReference type="SAM" id="Coils"/>
    </source>
</evidence>
<keyword evidence="5" id="KW-1185">Reference proteome</keyword>
<keyword evidence="3" id="KW-1133">Transmembrane helix</keyword>
<dbReference type="RefSeq" id="WP_218097935.1">
    <property type="nucleotide sequence ID" value="NZ_CAJVCE010000003.1"/>
</dbReference>
<keyword evidence="3" id="KW-0812">Transmembrane</keyword>
<name>A0ABM8VE50_9BACL</name>
<organism evidence="4 5">
    <name type="scientific">Paenibacillus allorhizosphaerae</name>
    <dbReference type="NCBI Taxonomy" id="2849866"/>
    <lineage>
        <taxon>Bacteria</taxon>
        <taxon>Bacillati</taxon>
        <taxon>Bacillota</taxon>
        <taxon>Bacilli</taxon>
        <taxon>Bacillales</taxon>
        <taxon>Paenibacillaceae</taxon>
        <taxon>Paenibacillus</taxon>
    </lineage>
</organism>
<feature type="region of interest" description="Disordered" evidence="2">
    <location>
        <begin position="428"/>
        <end position="450"/>
    </location>
</feature>
<feature type="compositionally biased region" description="Basic and acidic residues" evidence="2">
    <location>
        <begin position="430"/>
        <end position="445"/>
    </location>
</feature>
<protein>
    <recommendedName>
        <fullName evidence="6">Flp pilus-assembly TadG-like N-terminal domain-containing protein</fullName>
    </recommendedName>
</protein>
<sequence>MRRWKQWGSDQQGAVSIYLLLILVPIFIACGLLIDIVRWKNAERETENAVKAGVRSTLSSYSSPLQAYGLYGLVRDADDQTELFERAVDGNLSGDSEEAGNFRLIDTKLEEGTARLIPMYSLANHEVLKRQILEEMKYRAPILYGLEIRDKFQKNGLSQQISGASRFAEKAEKVEKLLEERDEKMSEAWKDFNALKEKAVNLHPFYLTNLRELNELSGRIGIHTVEEVRSTLQNAHKQLQSLRDSIRGIDMSIASLAQAGPGAAQAIAGLIQSRNALQTQADAAAQIVSEYEGLLRDLLRYAELLALLKLKSEADYAALSSLKSSFQESIKKAKKANDDLNEELGRTTGTPGGGSEAESVFASVKLIDRQELDELDSGVGGTVSLFASVRAQIQDGLLFTSQKYSSTVTALDGFLQQTQQLYAKYSPMQTEREQKRSAVNAEKREQRKKAQPVLDQVRQGLGSCSLVSGADPFEAMYNKLQGDPAVAGSQGYYQTYLKRNDKAESAQPVPDIDLKGADSAGLSAMKLFSVLGDLAIDVRDEFYVDEFAVSKFSYRTLGLEMDASGAVKGSKELSKPDTHPLTNQEVEFLLYGSHSCAGNYSMAYAEMFALRLAVSVTEELLKPSKGMLAAGSPMLVLLAAVAEGAVHAMQDMTKLIQGEQVPLSRSFGSMLTMGYKDYLRLFLLLHSREPVLLSRMQALLQLNTGTDLSSAPTYIAGTATASFRLWFMPGVLRAIGKNGFAGCEGSGNRCLITRTAHLNY</sequence>
<accession>A0ABM8VE50</accession>
<dbReference type="PROSITE" id="PS51257">
    <property type="entry name" value="PROKAR_LIPOPROTEIN"/>
    <property type="match status" value="1"/>
</dbReference>
<keyword evidence="1" id="KW-0175">Coiled coil</keyword>